<organism evidence="2 3">
    <name type="scientific">Nanobsidianus stetteri</name>
    <dbReference type="NCBI Taxonomy" id="1294122"/>
    <lineage>
        <taxon>Archaea</taxon>
        <taxon>Nanobdellota</taxon>
        <taxon>Candidatus Nanoarchaeia</taxon>
        <taxon>Nanoarchaeales</taxon>
        <taxon>Nanopusillaceae</taxon>
        <taxon>Candidatus Nanobsidianus</taxon>
    </lineage>
</organism>
<sequence>MEKWFWIIVTIIAFGLSLYLYFKFSSINNQTQLLYQDISSCQNLYTTIEKVCYSNNGTELYINIEINKYLNYIYANNNLLSCYIYNEYYNYTIPCNVIINTANNMIQYYTSGLFYELSYGYPNEKIPLLVEKTSPTEVTIYIENPS</sequence>
<keyword evidence="3" id="KW-1185">Reference proteome</keyword>
<keyword evidence="1" id="KW-0812">Transmembrane</keyword>
<name>R1FSX3_NANST</name>
<feature type="transmembrane region" description="Helical" evidence="1">
    <location>
        <begin position="6"/>
        <end position="22"/>
    </location>
</feature>
<comment type="caution">
    <text evidence="2">The sequence shown here is derived from an EMBL/GenBank/DDBJ whole genome shotgun (WGS) entry which is preliminary data.</text>
</comment>
<reference evidence="2 3" key="1">
    <citation type="submission" date="2013-02" db="EMBL/GenBank/DDBJ databases">
        <title>Insights into archaeal evolution and symbiosis from the genomes of a Nanoarchaeon and its crenarchaeal host from Yellowstone National Park.</title>
        <authorList>
            <person name="Podar M."/>
            <person name="Makarova K.S."/>
            <person name="Graham D.E."/>
            <person name="Wolf Y.I."/>
            <person name="Koonin E.V."/>
            <person name="Reysenbach A.-L."/>
        </authorList>
    </citation>
    <scope>NUCLEOTIDE SEQUENCE [LARGE SCALE GENOMIC DNA]</scope>
</reference>
<keyword evidence="1" id="KW-1133">Transmembrane helix</keyword>
<keyword evidence="1" id="KW-0472">Membrane</keyword>
<accession>R1FSX3</accession>
<dbReference type="AlphaFoldDB" id="R1FSX3"/>
<proteinExistence type="predicted"/>
<protein>
    <submittedName>
        <fullName evidence="2">Uncharacterized protein</fullName>
    </submittedName>
</protein>
<evidence type="ECO:0000313" key="3">
    <source>
        <dbReference type="Proteomes" id="UP000053279"/>
    </source>
</evidence>
<evidence type="ECO:0000313" key="2">
    <source>
        <dbReference type="EMBL" id="EOD42225.1"/>
    </source>
</evidence>
<dbReference type="Proteomes" id="UP000053279">
    <property type="component" value="Unassembled WGS sequence"/>
</dbReference>
<evidence type="ECO:0000256" key="1">
    <source>
        <dbReference type="SAM" id="Phobius"/>
    </source>
</evidence>
<gene>
    <name evidence="2" type="ORF">Nst1_642</name>
</gene>
<dbReference type="EMBL" id="APJZ01000007">
    <property type="protein sequence ID" value="EOD42225.1"/>
    <property type="molecule type" value="Genomic_DNA"/>
</dbReference>